<evidence type="ECO:0000313" key="2">
    <source>
        <dbReference type="EMBL" id="ABQ27127.1"/>
    </source>
</evidence>
<sequence length="120" mass="13603">MNIDKREKEFLQRIKQELDAGVEQLDPVTLARLKSGRMRALEKAHTGGWRFGDIPRWVTAGGFATVTVAVVAVSLWSAAPRRNMVAAHPEDTEIVASQEQFDLYDDLEFYRWLAENGDAR</sequence>
<dbReference type="OrthoDB" id="5398210at2"/>
<keyword evidence="1" id="KW-0812">Transmembrane</keyword>
<dbReference type="Pfam" id="PF12279">
    <property type="entry name" value="DUF3619"/>
    <property type="match status" value="1"/>
</dbReference>
<dbReference type="RefSeq" id="WP_011939796.1">
    <property type="nucleotide sequence ID" value="NC_009483.1"/>
</dbReference>
<feature type="transmembrane region" description="Helical" evidence="1">
    <location>
        <begin position="57"/>
        <end position="79"/>
    </location>
</feature>
<dbReference type="InterPro" id="IPR022064">
    <property type="entry name" value="DUF3619"/>
</dbReference>
<protein>
    <recommendedName>
        <fullName evidence="4">DUF3619 family protein</fullName>
    </recommendedName>
</protein>
<evidence type="ECO:0000313" key="3">
    <source>
        <dbReference type="Proteomes" id="UP000006695"/>
    </source>
</evidence>
<dbReference type="KEGG" id="gur:Gura_2955"/>
<dbReference type="HOGENOM" id="CLU_2058010_0_0_7"/>
<keyword evidence="1" id="KW-0472">Membrane</keyword>
<evidence type="ECO:0000256" key="1">
    <source>
        <dbReference type="SAM" id="Phobius"/>
    </source>
</evidence>
<dbReference type="EMBL" id="CP000698">
    <property type="protein sequence ID" value="ABQ27127.1"/>
    <property type="molecule type" value="Genomic_DNA"/>
</dbReference>
<dbReference type="STRING" id="351605.Gura_2955"/>
<keyword evidence="3" id="KW-1185">Reference proteome</keyword>
<dbReference type="AlphaFoldDB" id="A5G5Q9"/>
<proteinExistence type="predicted"/>
<evidence type="ECO:0008006" key="4">
    <source>
        <dbReference type="Google" id="ProtNLM"/>
    </source>
</evidence>
<accession>A5G5Q9</accession>
<name>A5G5Q9_GEOUR</name>
<keyword evidence="1" id="KW-1133">Transmembrane helix</keyword>
<reference evidence="2 3" key="1">
    <citation type="submission" date="2007-05" db="EMBL/GenBank/DDBJ databases">
        <title>Complete sequence of Geobacter uraniireducens Rf4.</title>
        <authorList>
            <consortium name="US DOE Joint Genome Institute"/>
            <person name="Copeland A."/>
            <person name="Lucas S."/>
            <person name="Lapidus A."/>
            <person name="Barry K."/>
            <person name="Detter J.C."/>
            <person name="Glavina del Rio T."/>
            <person name="Hammon N."/>
            <person name="Israni S."/>
            <person name="Dalin E."/>
            <person name="Tice H."/>
            <person name="Pitluck S."/>
            <person name="Chertkov O."/>
            <person name="Brettin T."/>
            <person name="Bruce D."/>
            <person name="Han C."/>
            <person name="Schmutz J."/>
            <person name="Larimer F."/>
            <person name="Land M."/>
            <person name="Hauser L."/>
            <person name="Kyrpides N."/>
            <person name="Mikhailova N."/>
            <person name="Shelobolina E."/>
            <person name="Aklujkar M."/>
            <person name="Lovley D."/>
            <person name="Richardson P."/>
        </authorList>
    </citation>
    <scope>NUCLEOTIDE SEQUENCE [LARGE SCALE GENOMIC DNA]</scope>
    <source>
        <strain evidence="2 3">Rf4</strain>
    </source>
</reference>
<organism evidence="2 3">
    <name type="scientific">Geotalea uraniireducens (strain Rf4)</name>
    <name type="common">Geobacter uraniireducens</name>
    <dbReference type="NCBI Taxonomy" id="351605"/>
    <lineage>
        <taxon>Bacteria</taxon>
        <taxon>Pseudomonadati</taxon>
        <taxon>Thermodesulfobacteriota</taxon>
        <taxon>Desulfuromonadia</taxon>
        <taxon>Geobacterales</taxon>
        <taxon>Geobacteraceae</taxon>
        <taxon>Geotalea</taxon>
    </lineage>
</organism>
<dbReference type="Proteomes" id="UP000006695">
    <property type="component" value="Chromosome"/>
</dbReference>
<gene>
    <name evidence="2" type="ordered locus">Gura_2955</name>
</gene>